<keyword evidence="11" id="KW-0067">ATP-binding</keyword>
<dbReference type="InterPro" id="IPR052162">
    <property type="entry name" value="Sensor_kinase/Photoreceptor"/>
</dbReference>
<dbReference type="RefSeq" id="WP_309309485.1">
    <property type="nucleotide sequence ID" value="NZ_CP133594.1"/>
</dbReference>
<dbReference type="InterPro" id="IPR003594">
    <property type="entry name" value="HATPase_dom"/>
</dbReference>
<dbReference type="FunFam" id="3.30.565.10:FF:000006">
    <property type="entry name" value="Sensor histidine kinase WalK"/>
    <property type="match status" value="1"/>
</dbReference>
<dbReference type="AlphaFoldDB" id="A0AA51UHH9"/>
<dbReference type="PROSITE" id="PS50109">
    <property type="entry name" value="HIS_KIN"/>
    <property type="match status" value="1"/>
</dbReference>
<evidence type="ECO:0000313" key="11">
    <source>
        <dbReference type="EMBL" id="WMW23369.1"/>
    </source>
</evidence>
<gene>
    <name evidence="11" type="ORF">RE476_06000</name>
</gene>
<evidence type="ECO:0000256" key="4">
    <source>
        <dbReference type="ARBA" id="ARBA00022679"/>
    </source>
</evidence>
<dbReference type="SMART" id="SM00387">
    <property type="entry name" value="HATPase_c"/>
    <property type="match status" value="1"/>
</dbReference>
<dbReference type="SUPFAM" id="SSF55781">
    <property type="entry name" value="GAF domain-like"/>
    <property type="match status" value="2"/>
</dbReference>
<dbReference type="GO" id="GO:0000155">
    <property type="term" value="F:phosphorelay sensor kinase activity"/>
    <property type="evidence" value="ECO:0007669"/>
    <property type="project" value="InterPro"/>
</dbReference>
<dbReference type="InterPro" id="IPR004358">
    <property type="entry name" value="Sig_transdc_His_kin-like_C"/>
</dbReference>
<dbReference type="GeneID" id="84229675"/>
<dbReference type="InterPro" id="IPR035965">
    <property type="entry name" value="PAS-like_dom_sf"/>
</dbReference>
<dbReference type="KEGG" id="mmav:RE476_06000"/>
<dbReference type="InterPro" id="IPR000700">
    <property type="entry name" value="PAS-assoc_C"/>
</dbReference>
<dbReference type="NCBIfam" id="TIGR00229">
    <property type="entry name" value="sensory_box"/>
    <property type="match status" value="1"/>
</dbReference>
<dbReference type="InterPro" id="IPR036890">
    <property type="entry name" value="HATPase_C_sf"/>
</dbReference>
<keyword evidence="4" id="KW-0808">Transferase</keyword>
<evidence type="ECO:0000256" key="2">
    <source>
        <dbReference type="ARBA" id="ARBA00012438"/>
    </source>
</evidence>
<accession>A0AA51UHH9</accession>
<evidence type="ECO:0000256" key="7">
    <source>
        <dbReference type="ARBA" id="ARBA00023136"/>
    </source>
</evidence>
<dbReference type="Pfam" id="PF01590">
    <property type="entry name" value="GAF"/>
    <property type="match status" value="1"/>
</dbReference>
<dbReference type="InterPro" id="IPR003018">
    <property type="entry name" value="GAF"/>
</dbReference>
<sequence>MTVSKMAQKCECAESELLSQLKFENIVADISSNFIGKKSYHIDDGIRLSLKQIAEFADADRSYLVLFSNYRGENDTIYKWHAEHVDDTNINYVPVRYFPWWMEKLQNPEIVHISDVSKLPSAASKEKDALQQAGITSVLSIPLQSNGRLIGFLGFDSFGKKKVWPANYIKLMRVVGDIFVDSIERKKAEESVLKHKDRLTRAQEISHTGSWEIDLRTKKHFWSEEMYRIMGFSPDEIPINKEIYSTLIHPNDRSLFNSCVDKALSIPGYKFEVKTRVIKKNGSVCILHSLGEVTWNSEGKQVLFQGTTQDITDISLAEEDLQRKNRNLLILQSTALIAASSLEMQDFLDDILMEILSYAECNSGLICLFSSNDESFRICSSNGIKDELKKEITCINFNDPLFQIVPDIKSTWVTDELNDISGSLKNIVMNENVGRLVFIPVISREDLVGIVLLFPDRGTIISNTDLDILGNVGHQVGITVENIRLVEETRKAYEELKSLDRMKDEFVANITHELKTPLISIKGYSEAIYDGLLGELDEKQRQCMKIVVSNSERLEQLIESLLNMNSLYFEKYHVLSPIHLKDVLDNAISTLSTRMEDKDIQLNTDYSFDMNLVYGNCEFLKYLFVYVLDNAIKFSSRGSIVSVSINEDDRNICVDISDHGLGIPKNCMDRIFDRFYQVDGSATRIHGGNGLGLYLAKNIVELHSGTIELKSEEGVGTVVHISLPLYDSDIHD</sequence>
<dbReference type="Gene3D" id="3.30.565.10">
    <property type="entry name" value="Histidine kinase-like ATPase, C-terminal domain"/>
    <property type="match status" value="1"/>
</dbReference>
<keyword evidence="12" id="KW-1185">Reference proteome</keyword>
<proteinExistence type="predicted"/>
<dbReference type="SMART" id="SM00091">
    <property type="entry name" value="PAS"/>
    <property type="match status" value="1"/>
</dbReference>
<comment type="catalytic activity">
    <reaction evidence="1">
        <text>ATP + protein L-histidine = ADP + protein N-phospho-L-histidine.</text>
        <dbReference type="EC" id="2.7.13.3"/>
    </reaction>
</comment>
<keyword evidence="3" id="KW-0597">Phosphoprotein</keyword>
<dbReference type="InterPro" id="IPR029016">
    <property type="entry name" value="GAF-like_dom_sf"/>
</dbReference>
<dbReference type="InterPro" id="IPR036097">
    <property type="entry name" value="HisK_dim/P_sf"/>
</dbReference>
<keyword evidence="5" id="KW-0418">Kinase</keyword>
<dbReference type="EC" id="2.7.13.3" evidence="2"/>
<dbReference type="InterPro" id="IPR000014">
    <property type="entry name" value="PAS"/>
</dbReference>
<dbReference type="PANTHER" id="PTHR43304:SF1">
    <property type="entry name" value="PAC DOMAIN-CONTAINING PROTEIN"/>
    <property type="match status" value="1"/>
</dbReference>
<dbReference type="InterPro" id="IPR003661">
    <property type="entry name" value="HisK_dim/P_dom"/>
</dbReference>
<evidence type="ECO:0000259" key="9">
    <source>
        <dbReference type="PROSITE" id="PS50112"/>
    </source>
</evidence>
<dbReference type="InterPro" id="IPR005467">
    <property type="entry name" value="His_kinase_dom"/>
</dbReference>
<evidence type="ECO:0000256" key="1">
    <source>
        <dbReference type="ARBA" id="ARBA00000085"/>
    </source>
</evidence>
<dbReference type="Pfam" id="PF02518">
    <property type="entry name" value="HATPase_c"/>
    <property type="match status" value="1"/>
</dbReference>
<dbReference type="InterPro" id="IPR013655">
    <property type="entry name" value="PAS_fold_3"/>
</dbReference>
<feature type="domain" description="PAS" evidence="9">
    <location>
        <begin position="195"/>
        <end position="267"/>
    </location>
</feature>
<dbReference type="SUPFAM" id="SSF47384">
    <property type="entry name" value="Homodimeric domain of signal transducing histidine kinase"/>
    <property type="match status" value="1"/>
</dbReference>
<keyword evidence="6" id="KW-0902">Two-component regulatory system</keyword>
<feature type="domain" description="PAC" evidence="10">
    <location>
        <begin position="271"/>
        <end position="323"/>
    </location>
</feature>
<dbReference type="Gene3D" id="2.10.70.100">
    <property type="match status" value="1"/>
</dbReference>
<dbReference type="FunFam" id="1.10.287.130:FF:000001">
    <property type="entry name" value="Two-component sensor histidine kinase"/>
    <property type="match status" value="1"/>
</dbReference>
<dbReference type="EMBL" id="CP133594">
    <property type="protein sequence ID" value="WMW23369.1"/>
    <property type="molecule type" value="Genomic_DNA"/>
</dbReference>
<name>A0AA51UHH9_9EURY</name>
<dbReference type="Gene3D" id="3.30.450.20">
    <property type="entry name" value="PAS domain"/>
    <property type="match status" value="1"/>
</dbReference>
<evidence type="ECO:0000259" key="10">
    <source>
        <dbReference type="PROSITE" id="PS50113"/>
    </source>
</evidence>
<evidence type="ECO:0000313" key="12">
    <source>
        <dbReference type="Proteomes" id="UP001183006"/>
    </source>
</evidence>
<evidence type="ECO:0000256" key="5">
    <source>
        <dbReference type="ARBA" id="ARBA00022777"/>
    </source>
</evidence>
<dbReference type="GO" id="GO:0005524">
    <property type="term" value="F:ATP binding"/>
    <property type="evidence" value="ECO:0007669"/>
    <property type="project" value="UniProtKB-KW"/>
</dbReference>
<evidence type="ECO:0000259" key="8">
    <source>
        <dbReference type="PROSITE" id="PS50109"/>
    </source>
</evidence>
<dbReference type="CDD" id="cd00075">
    <property type="entry name" value="HATPase"/>
    <property type="match status" value="1"/>
</dbReference>
<evidence type="ECO:0000256" key="6">
    <source>
        <dbReference type="ARBA" id="ARBA00023012"/>
    </source>
</evidence>
<feature type="domain" description="Histidine kinase" evidence="8">
    <location>
        <begin position="509"/>
        <end position="727"/>
    </location>
</feature>
<dbReference type="PROSITE" id="PS50112">
    <property type="entry name" value="PAS"/>
    <property type="match status" value="1"/>
</dbReference>
<dbReference type="PRINTS" id="PR00344">
    <property type="entry name" value="BCTRLSENSOR"/>
</dbReference>
<dbReference type="Gene3D" id="1.10.287.130">
    <property type="match status" value="1"/>
</dbReference>
<keyword evidence="11" id="KW-0547">Nucleotide-binding</keyword>
<protein>
    <recommendedName>
        <fullName evidence="2">histidine kinase</fullName>
        <ecNumber evidence="2">2.7.13.3</ecNumber>
    </recommendedName>
</protein>
<dbReference type="CDD" id="cd00082">
    <property type="entry name" value="HisKA"/>
    <property type="match status" value="1"/>
</dbReference>
<dbReference type="PROSITE" id="PS50113">
    <property type="entry name" value="PAC"/>
    <property type="match status" value="1"/>
</dbReference>
<dbReference type="SUPFAM" id="SSF55785">
    <property type="entry name" value="PYP-like sensor domain (PAS domain)"/>
    <property type="match status" value="1"/>
</dbReference>
<keyword evidence="7" id="KW-0472">Membrane</keyword>
<dbReference type="Gene3D" id="3.30.450.40">
    <property type="match status" value="2"/>
</dbReference>
<reference evidence="11" key="1">
    <citation type="submission" date="2023-08" db="EMBL/GenBank/DDBJ databases">
        <title>Methanolobus mangrovi sp. nov. and Methanolobus sediminis sp. nov, two novel methylotrophic methanogens isolated from mangrove sediments in China.</title>
        <authorList>
            <person name="Zhou J."/>
        </authorList>
    </citation>
    <scope>NUCLEOTIDE SEQUENCE</scope>
    <source>
        <strain evidence="11">FTZ2</strain>
    </source>
</reference>
<dbReference type="Pfam" id="PF00512">
    <property type="entry name" value="HisKA"/>
    <property type="match status" value="1"/>
</dbReference>
<evidence type="ECO:0000256" key="3">
    <source>
        <dbReference type="ARBA" id="ARBA00022553"/>
    </source>
</evidence>
<dbReference type="CDD" id="cd00130">
    <property type="entry name" value="PAS"/>
    <property type="match status" value="1"/>
</dbReference>
<dbReference type="Proteomes" id="UP001183006">
    <property type="component" value="Chromosome"/>
</dbReference>
<dbReference type="PANTHER" id="PTHR43304">
    <property type="entry name" value="PHYTOCHROME-LIKE PROTEIN CPH1"/>
    <property type="match status" value="1"/>
</dbReference>
<dbReference type="Pfam" id="PF08447">
    <property type="entry name" value="PAS_3"/>
    <property type="match status" value="1"/>
</dbReference>
<dbReference type="SMART" id="SM00065">
    <property type="entry name" value="GAF"/>
    <property type="match status" value="2"/>
</dbReference>
<dbReference type="SUPFAM" id="SSF55874">
    <property type="entry name" value="ATPase domain of HSP90 chaperone/DNA topoisomerase II/histidine kinase"/>
    <property type="match status" value="1"/>
</dbReference>
<organism evidence="11 12">
    <name type="scientific">Methanolobus mangrovi</name>
    <dbReference type="NCBI Taxonomy" id="3072977"/>
    <lineage>
        <taxon>Archaea</taxon>
        <taxon>Methanobacteriati</taxon>
        <taxon>Methanobacteriota</taxon>
        <taxon>Stenosarchaea group</taxon>
        <taxon>Methanomicrobia</taxon>
        <taxon>Methanosarcinales</taxon>
        <taxon>Methanosarcinaceae</taxon>
        <taxon>Methanolobus</taxon>
    </lineage>
</organism>
<dbReference type="SMART" id="SM00388">
    <property type="entry name" value="HisKA"/>
    <property type="match status" value="1"/>
</dbReference>